<reference evidence="2" key="2">
    <citation type="journal article" date="2007" name="Science">
        <title>Draft genome sequence of the sexually transmitted pathogen Trichomonas vaginalis.</title>
        <authorList>
            <person name="Carlton J.M."/>
            <person name="Hirt R.P."/>
            <person name="Silva J.C."/>
            <person name="Delcher A.L."/>
            <person name="Schatz M."/>
            <person name="Zhao Q."/>
            <person name="Wortman J.R."/>
            <person name="Bidwell S.L."/>
            <person name="Alsmark U.C.M."/>
            <person name="Besteiro S."/>
            <person name="Sicheritz-Ponten T."/>
            <person name="Noel C.J."/>
            <person name="Dacks J.B."/>
            <person name="Foster P.G."/>
            <person name="Simillion C."/>
            <person name="Van de Peer Y."/>
            <person name="Miranda-Saavedra D."/>
            <person name="Barton G.J."/>
            <person name="Westrop G.D."/>
            <person name="Mueller S."/>
            <person name="Dessi D."/>
            <person name="Fiori P.L."/>
            <person name="Ren Q."/>
            <person name="Paulsen I."/>
            <person name="Zhang H."/>
            <person name="Bastida-Corcuera F.D."/>
            <person name="Simoes-Barbosa A."/>
            <person name="Brown M.T."/>
            <person name="Hayes R.D."/>
            <person name="Mukherjee M."/>
            <person name="Okumura C.Y."/>
            <person name="Schneider R."/>
            <person name="Smith A.J."/>
            <person name="Vanacova S."/>
            <person name="Villalvazo M."/>
            <person name="Haas B.J."/>
            <person name="Pertea M."/>
            <person name="Feldblyum T.V."/>
            <person name="Utterback T.R."/>
            <person name="Shu C.L."/>
            <person name="Osoegawa K."/>
            <person name="de Jong P.J."/>
            <person name="Hrdy I."/>
            <person name="Horvathova L."/>
            <person name="Zubacova Z."/>
            <person name="Dolezal P."/>
            <person name="Malik S.B."/>
            <person name="Logsdon J.M. Jr."/>
            <person name="Henze K."/>
            <person name="Gupta A."/>
            <person name="Wang C.C."/>
            <person name="Dunne R.L."/>
            <person name="Upcroft J.A."/>
            <person name="Upcroft P."/>
            <person name="White O."/>
            <person name="Salzberg S.L."/>
            <person name="Tang P."/>
            <person name="Chiu C.-H."/>
            <person name="Lee Y.-S."/>
            <person name="Embley T.M."/>
            <person name="Coombs G.H."/>
            <person name="Mottram J.C."/>
            <person name="Tachezy J."/>
            <person name="Fraser-Liggett C.M."/>
            <person name="Johnson P.J."/>
        </authorList>
    </citation>
    <scope>NUCLEOTIDE SEQUENCE [LARGE SCALE GENOMIC DNA]</scope>
    <source>
        <strain evidence="2">G3</strain>
    </source>
</reference>
<evidence type="ECO:0000256" key="1">
    <source>
        <dbReference type="SAM" id="Coils"/>
    </source>
</evidence>
<keyword evidence="1" id="KW-0175">Coiled coil</keyword>
<dbReference type="EMBL" id="DS113643">
    <property type="protein sequence ID" value="EAX99262.1"/>
    <property type="molecule type" value="Genomic_DNA"/>
</dbReference>
<organism evidence="2 3">
    <name type="scientific">Trichomonas vaginalis (strain ATCC PRA-98 / G3)</name>
    <dbReference type="NCBI Taxonomy" id="412133"/>
    <lineage>
        <taxon>Eukaryota</taxon>
        <taxon>Metamonada</taxon>
        <taxon>Parabasalia</taxon>
        <taxon>Trichomonadida</taxon>
        <taxon>Trichomonadidae</taxon>
        <taxon>Trichomonas</taxon>
    </lineage>
</organism>
<name>A2F725_TRIV3</name>
<keyword evidence="3" id="KW-1185">Reference proteome</keyword>
<evidence type="ECO:0000313" key="3">
    <source>
        <dbReference type="Proteomes" id="UP000001542"/>
    </source>
</evidence>
<dbReference type="VEuPathDB" id="TrichDB:TVAGG3_0258330"/>
<feature type="coiled-coil region" evidence="1">
    <location>
        <begin position="23"/>
        <end position="85"/>
    </location>
</feature>
<dbReference type="KEGG" id="tva:75647100"/>
<dbReference type="VEuPathDB" id="TrichDB:TVAG_112780"/>
<dbReference type="SMR" id="A2F725"/>
<reference evidence="2" key="1">
    <citation type="submission" date="2006-10" db="EMBL/GenBank/DDBJ databases">
        <authorList>
            <person name="Amadeo P."/>
            <person name="Zhao Q."/>
            <person name="Wortman J."/>
            <person name="Fraser-Liggett C."/>
            <person name="Carlton J."/>
        </authorList>
    </citation>
    <scope>NUCLEOTIDE SEQUENCE</scope>
    <source>
        <strain evidence="2">G3</strain>
    </source>
</reference>
<dbReference type="InParanoid" id="A2F725"/>
<gene>
    <name evidence="2" type="ORF">TVAG_112780</name>
</gene>
<accession>A2F725</accession>
<feature type="coiled-coil region" evidence="1">
    <location>
        <begin position="599"/>
        <end position="710"/>
    </location>
</feature>
<sequence>MIDSILDQVEANMEPSLQRKAYLEGVINQYRELNDQIAELEYKIERENNFRENFELQRDINLQQLQKIQNEYNQTKEDLEKSAIKNAVLSSANSSTPLISQRTRIIGNTNFVQYARLQSQILNLKQIYLQKIDTLSKLRRSVYCLDNNEEFTYNEQPDLFSFQETHPDILQRMKTPLLCPKYEAGSIISSIIPSDLQNSINQENNIEFHSTSFIPKYLKSKPIDSLITSFFVNSEEQGKILQTKKQRLNDLNNQIYQLDNDRYNIINSVRINLADHLTEIQQKRFKLCSEVIFEAQKQINQAQTIVDGLNQCFHGENHEVFANDTQIKLLINDITKDVQQIISKGNRLFVAPSLTPIQFQDPPKLIIDQISTEQITRCKEKINKLNEILDTSENYQNLAIEELNEIVESLTNISKSQTTSLSNLSISDNSLNDDSDEIEKFLELKRKVLSKQKERLTDLKDMIEMLPDTVKSLEVENIPEIEESKIQKDNFMEEIEVMTPPVSDPFTDSNQVLLQKILSRKVEIKENPENVEPKTRNVDYKTGKFQSKIDSWTDIIGEGLDIDFSKEIEKRNSLEEEFSETISKEMSALETKIFRHESREKRQTKLKELRDQVDSSRDEYEQIKSFIHQSQKKIEELNEKINSTNENINQTKQETERIDHENKEYEELVSKKKTLIEEISKFKTTSERENNKILEQIKKLSSQSNKQKDK</sequence>
<dbReference type="AlphaFoldDB" id="A2F725"/>
<dbReference type="Proteomes" id="UP000001542">
    <property type="component" value="Unassembled WGS sequence"/>
</dbReference>
<evidence type="ECO:0000313" key="2">
    <source>
        <dbReference type="EMBL" id="EAX99262.1"/>
    </source>
</evidence>
<proteinExistence type="predicted"/>
<protein>
    <submittedName>
        <fullName evidence="2">Uncharacterized protein</fullName>
    </submittedName>
</protein>